<reference evidence="1 2" key="1">
    <citation type="submission" date="2021-01" db="EMBL/GenBank/DDBJ databases">
        <title>Genomic Encyclopedia of Type Strains, Phase IV (KMG-IV): sequencing the most valuable type-strain genomes for metagenomic binning, comparative biology and taxonomic classification.</title>
        <authorList>
            <person name="Goeker M."/>
        </authorList>
    </citation>
    <scope>NUCLEOTIDE SEQUENCE [LARGE SCALE GENOMIC DNA]</scope>
    <source>
        <strain evidence="1 2">DSM 104297</strain>
    </source>
</reference>
<comment type="caution">
    <text evidence="1">The sequence shown here is derived from an EMBL/GenBank/DDBJ whole genome shotgun (WGS) entry which is preliminary data.</text>
</comment>
<keyword evidence="2" id="KW-1185">Reference proteome</keyword>
<dbReference type="Proteomes" id="UP000809829">
    <property type="component" value="Unassembled WGS sequence"/>
</dbReference>
<proteinExistence type="predicted"/>
<gene>
    <name evidence="1" type="ORF">JOC83_002157</name>
</gene>
<name>A0ABS2QV79_9BACI</name>
<dbReference type="RefSeq" id="WP_205186956.1">
    <property type="nucleotide sequence ID" value="NZ_JAFBFC010000003.1"/>
</dbReference>
<dbReference type="EMBL" id="JAFBFC010000003">
    <property type="protein sequence ID" value="MBM7703310.1"/>
    <property type="molecule type" value="Genomic_DNA"/>
</dbReference>
<sequence length="51" mass="6147">MSTTNKKMYVKPSDTPTLVIKTHLDPDTNEEKNPYFTHKRDEKFEQYFKHS</sequence>
<evidence type="ECO:0000313" key="2">
    <source>
        <dbReference type="Proteomes" id="UP000809829"/>
    </source>
</evidence>
<evidence type="ECO:0000313" key="1">
    <source>
        <dbReference type="EMBL" id="MBM7703310.1"/>
    </source>
</evidence>
<accession>A0ABS2QV79</accession>
<organism evidence="1 2">
    <name type="scientific">Priestia iocasae</name>
    <dbReference type="NCBI Taxonomy" id="2291674"/>
    <lineage>
        <taxon>Bacteria</taxon>
        <taxon>Bacillati</taxon>
        <taxon>Bacillota</taxon>
        <taxon>Bacilli</taxon>
        <taxon>Bacillales</taxon>
        <taxon>Bacillaceae</taxon>
        <taxon>Priestia</taxon>
    </lineage>
</organism>
<protein>
    <submittedName>
        <fullName evidence="1">Uncharacterized protein</fullName>
    </submittedName>
</protein>